<dbReference type="Gene3D" id="3.40.190.10">
    <property type="entry name" value="Periplasmic binding protein-like II"/>
    <property type="match status" value="1"/>
</dbReference>
<dbReference type="EMBL" id="BDOQ01000009">
    <property type="protein sequence ID" value="GBG14728.1"/>
    <property type="molecule type" value="Genomic_DNA"/>
</dbReference>
<proteinExistence type="predicted"/>
<sequence>MTAENTSKHGLRRWPRALLLILFASVLTAQAETAPIVFESTDTPPFWSPELPDDGLSGSLLKLLSANAGVKYTIDYLPVKRFRQSQATFIVGDPDILVNKRPRAILPFGVFRSSFFYYKPHQDVIAFHSLRELRGRTLGVLRGTIEDKAVFAENGINVEESDTVESLLRKLRRGRIDLCIVVNLTGKYVVKQLFPQETEQFATVEVPGSVRPIAIMIDVSDPRGRQVAQQYRAVLDNTIDSPEYLHVLEQFYGVGNIPRDRLENLKRFERYYAAEGNE</sequence>
<evidence type="ECO:0000313" key="2">
    <source>
        <dbReference type="EMBL" id="GBG14728.1"/>
    </source>
</evidence>
<gene>
    <name evidence="2" type="primary">fliY</name>
    <name evidence="2" type="ORF">NMK_2329</name>
</gene>
<name>A0A2R5FB00_9PROT</name>
<dbReference type="RefSeq" id="WP_109015904.1">
    <property type="nucleotide sequence ID" value="NZ_BDOQ01000009.1"/>
</dbReference>
<evidence type="ECO:0000256" key="1">
    <source>
        <dbReference type="SAM" id="SignalP"/>
    </source>
</evidence>
<dbReference type="Proteomes" id="UP000245081">
    <property type="component" value="Unassembled WGS sequence"/>
</dbReference>
<dbReference type="SUPFAM" id="SSF53850">
    <property type="entry name" value="Periplasmic binding protein-like II"/>
    <property type="match status" value="1"/>
</dbReference>
<keyword evidence="1" id="KW-0732">Signal</keyword>
<evidence type="ECO:0000313" key="3">
    <source>
        <dbReference type="Proteomes" id="UP000245081"/>
    </source>
</evidence>
<dbReference type="OrthoDB" id="8594082at2"/>
<feature type="chain" id="PRO_5015326425" evidence="1">
    <location>
        <begin position="32"/>
        <end position="278"/>
    </location>
</feature>
<protein>
    <submittedName>
        <fullName evidence="2">Polar amino acid transport system substrate-binding protein</fullName>
    </submittedName>
</protein>
<feature type="signal peptide" evidence="1">
    <location>
        <begin position="1"/>
        <end position="31"/>
    </location>
</feature>
<reference evidence="2 3" key="1">
    <citation type="journal article" date="2018" name="Environ. Microbiol.">
        <title>Isolation and genomic characterization of Novimethylophilus kurashikiensis gen. nov. sp. nov., a new lanthanide-dependent methylotrophic species of Methylophilaceae.</title>
        <authorList>
            <person name="Lv H."/>
            <person name="Sahin N."/>
            <person name="Tani A."/>
        </authorList>
    </citation>
    <scope>NUCLEOTIDE SEQUENCE [LARGE SCALE GENOMIC DNA]</scope>
    <source>
        <strain evidence="2 3">La2-4</strain>
    </source>
</reference>
<dbReference type="AlphaFoldDB" id="A0A2R5FB00"/>
<organism evidence="2 3">
    <name type="scientific">Novimethylophilus kurashikiensis</name>
    <dbReference type="NCBI Taxonomy" id="1825523"/>
    <lineage>
        <taxon>Bacteria</taxon>
        <taxon>Pseudomonadati</taxon>
        <taxon>Pseudomonadota</taxon>
        <taxon>Betaproteobacteria</taxon>
        <taxon>Nitrosomonadales</taxon>
        <taxon>Methylophilaceae</taxon>
        <taxon>Novimethylophilus</taxon>
    </lineage>
</organism>
<keyword evidence="3" id="KW-1185">Reference proteome</keyword>
<accession>A0A2R5FB00</accession>
<comment type="caution">
    <text evidence="2">The sequence shown here is derived from an EMBL/GenBank/DDBJ whole genome shotgun (WGS) entry which is preliminary data.</text>
</comment>